<organism evidence="6 9">
    <name type="scientific">Parasedimentitalea maritima</name>
    <dbReference type="NCBI Taxonomy" id="2578117"/>
    <lineage>
        <taxon>Bacteria</taxon>
        <taxon>Pseudomonadati</taxon>
        <taxon>Pseudomonadota</taxon>
        <taxon>Alphaproteobacteria</taxon>
        <taxon>Rhodobacterales</taxon>
        <taxon>Paracoccaceae</taxon>
        <taxon>Parasedimentitalea</taxon>
    </lineage>
</organism>
<dbReference type="InterPro" id="IPR005119">
    <property type="entry name" value="LysR_subst-bd"/>
</dbReference>
<dbReference type="Proteomes" id="UP000305041">
    <property type="component" value="Unassembled WGS sequence"/>
</dbReference>
<dbReference type="GO" id="GO:0010628">
    <property type="term" value="P:positive regulation of gene expression"/>
    <property type="evidence" value="ECO:0007669"/>
    <property type="project" value="TreeGrafter"/>
</dbReference>
<evidence type="ECO:0000313" key="6">
    <source>
        <dbReference type="EMBL" id="KAE9627266.1"/>
    </source>
</evidence>
<evidence type="ECO:0000256" key="4">
    <source>
        <dbReference type="ARBA" id="ARBA00023163"/>
    </source>
</evidence>
<dbReference type="OrthoDB" id="8479870at2"/>
<accession>A0A6A4REB1</accession>
<dbReference type="EMBL" id="VAUA01000014">
    <property type="protein sequence ID" value="TLP55977.1"/>
    <property type="molecule type" value="Genomic_DNA"/>
</dbReference>
<dbReference type="Pfam" id="PF03466">
    <property type="entry name" value="LysR_substrate"/>
    <property type="match status" value="1"/>
</dbReference>
<dbReference type="Pfam" id="PF00126">
    <property type="entry name" value="HTH_1"/>
    <property type="match status" value="1"/>
</dbReference>
<dbReference type="InterPro" id="IPR036388">
    <property type="entry name" value="WH-like_DNA-bd_sf"/>
</dbReference>
<evidence type="ECO:0000259" key="5">
    <source>
        <dbReference type="PROSITE" id="PS50931"/>
    </source>
</evidence>
<dbReference type="Gene3D" id="1.10.10.10">
    <property type="entry name" value="Winged helix-like DNA-binding domain superfamily/Winged helix DNA-binding domain"/>
    <property type="match status" value="1"/>
</dbReference>
<gene>
    <name evidence="7" type="ORF">FEE96_22055</name>
    <name evidence="6" type="ORF">GP644_20510</name>
</gene>
<dbReference type="PROSITE" id="PS50931">
    <property type="entry name" value="HTH_LYSR"/>
    <property type="match status" value="1"/>
</dbReference>
<evidence type="ECO:0000256" key="2">
    <source>
        <dbReference type="ARBA" id="ARBA00023015"/>
    </source>
</evidence>
<protein>
    <submittedName>
        <fullName evidence="6">LysR family transcriptional regulator</fullName>
    </submittedName>
</protein>
<reference evidence="6 9" key="2">
    <citation type="submission" date="2019-12" db="EMBL/GenBank/DDBJ databases">
        <authorList>
            <person name="Zhang Y.-J."/>
        </authorList>
    </citation>
    <scope>NUCLEOTIDE SEQUENCE [LARGE SCALE GENOMIC DNA]</scope>
    <source>
        <strain evidence="6 9">H18S-6</strain>
    </source>
</reference>
<evidence type="ECO:0000256" key="3">
    <source>
        <dbReference type="ARBA" id="ARBA00023125"/>
    </source>
</evidence>
<evidence type="ECO:0000313" key="9">
    <source>
        <dbReference type="Proteomes" id="UP000441586"/>
    </source>
</evidence>
<name>A0A5R8YSN9_9RHOB</name>
<keyword evidence="3" id="KW-0238">DNA-binding</keyword>
<keyword evidence="4" id="KW-0804">Transcription</keyword>
<proteinExistence type="inferred from homology"/>
<dbReference type="GO" id="GO:0003700">
    <property type="term" value="F:DNA-binding transcription factor activity"/>
    <property type="evidence" value="ECO:0007669"/>
    <property type="project" value="InterPro"/>
</dbReference>
<reference evidence="7 8" key="1">
    <citation type="submission" date="2019-05" db="EMBL/GenBank/DDBJ databases">
        <title>Draft genome sequence of Pelagicola sp. DSW4-44.</title>
        <authorList>
            <person name="Oh J."/>
        </authorList>
    </citation>
    <scope>NUCLEOTIDE SEQUENCE [LARGE SCALE GENOMIC DNA]</scope>
    <source>
        <strain evidence="7 8">DSW4-44</strain>
    </source>
</reference>
<dbReference type="PANTHER" id="PTHR30427:SF1">
    <property type="entry name" value="TRANSCRIPTIONAL ACTIVATOR PROTEIN LYSR"/>
    <property type="match status" value="1"/>
</dbReference>
<dbReference type="EMBL" id="WSFO01000014">
    <property type="protein sequence ID" value="KAE9627266.1"/>
    <property type="molecule type" value="Genomic_DNA"/>
</dbReference>
<comment type="caution">
    <text evidence="6">The sequence shown here is derived from an EMBL/GenBank/DDBJ whole genome shotgun (WGS) entry which is preliminary data.</text>
</comment>
<dbReference type="SUPFAM" id="SSF46785">
    <property type="entry name" value="Winged helix' DNA-binding domain"/>
    <property type="match status" value="1"/>
</dbReference>
<dbReference type="InterPro" id="IPR000847">
    <property type="entry name" value="LysR_HTH_N"/>
</dbReference>
<evidence type="ECO:0000313" key="8">
    <source>
        <dbReference type="Proteomes" id="UP000305041"/>
    </source>
</evidence>
<evidence type="ECO:0000313" key="7">
    <source>
        <dbReference type="EMBL" id="TLP55977.1"/>
    </source>
</evidence>
<dbReference type="PANTHER" id="PTHR30427">
    <property type="entry name" value="TRANSCRIPTIONAL ACTIVATOR PROTEIN LYSR"/>
    <property type="match status" value="1"/>
</dbReference>
<sequence length="312" mass="34688">MNLQQLTVFREIMRSGSISQAARNLHRTQPAISASLKTLETDLNMPLFLREGRRLVPVPEAHYLLSEASDVLDRLKTAEQNMTALRDRTEGTLRIVAMPGPSSYLLPEFISRFIADTPGVDVSLSTRSSPQVRNLVAAQQYDIGFCDSTGATDKESLFLNEEIFCNCVCALSASHPLAGRDVITTTDLDGAPMGALQSSHSTYQKTQKAFDSTGANFKVRVDAQYFLPLYNFVEAGQICAIVDVLSAVSYLHSNSPAGGIKFLPFKPDIPFGYSILTPRQRPMSYLAEEFVNQWRDWVKVQLKAWERPKSDT</sequence>
<keyword evidence="2" id="KW-0805">Transcription regulation</keyword>
<dbReference type="AlphaFoldDB" id="A0A5R8YSN9"/>
<comment type="similarity">
    <text evidence="1">Belongs to the LysR transcriptional regulatory family.</text>
</comment>
<dbReference type="PRINTS" id="PR00039">
    <property type="entry name" value="HTHLYSR"/>
</dbReference>
<dbReference type="Gene3D" id="3.40.190.290">
    <property type="match status" value="1"/>
</dbReference>
<dbReference type="Proteomes" id="UP000441586">
    <property type="component" value="Unassembled WGS sequence"/>
</dbReference>
<accession>A0A5R8YSN9</accession>
<dbReference type="InterPro" id="IPR036390">
    <property type="entry name" value="WH_DNA-bd_sf"/>
</dbReference>
<evidence type="ECO:0000256" key="1">
    <source>
        <dbReference type="ARBA" id="ARBA00009437"/>
    </source>
</evidence>
<dbReference type="SUPFAM" id="SSF53850">
    <property type="entry name" value="Periplasmic binding protein-like II"/>
    <property type="match status" value="1"/>
</dbReference>
<dbReference type="RefSeq" id="WP_138165286.1">
    <property type="nucleotide sequence ID" value="NZ_VAUA01000014.1"/>
</dbReference>
<dbReference type="GO" id="GO:0043565">
    <property type="term" value="F:sequence-specific DNA binding"/>
    <property type="evidence" value="ECO:0007669"/>
    <property type="project" value="TreeGrafter"/>
</dbReference>
<keyword evidence="8" id="KW-1185">Reference proteome</keyword>
<feature type="domain" description="HTH lysR-type" evidence="5">
    <location>
        <begin position="1"/>
        <end position="58"/>
    </location>
</feature>